<sequence length="250" mass="28399">MNSVSISGEEMIRKARKQITEVIQKDLEFFLDEFVSKSVITEEEYAALDKSEENVKKKTRTLLLLLQQREGAACTQRLLAWRTGRSEGRRVLFGGRVCDRDLDWRKPRLHVRAGKMATIVNMLGKENSSTHCHMHVCDSGSSSSAPEVVEFMFQESQPAMVSNPENCSEKHLESTRVGVGDNVIQNQPTFTQGELALRVQHCCERMRETKTWESMEGFQSRPRSTFFLSLMLVGVCALGRMKLCHCSFVS</sequence>
<name>A0A8D2JA48_VARKO</name>
<dbReference type="Proteomes" id="UP000694545">
    <property type="component" value="Unplaced"/>
</dbReference>
<evidence type="ECO:0000313" key="3">
    <source>
        <dbReference type="Proteomes" id="UP000694545"/>
    </source>
</evidence>
<feature type="domain" description="CARD" evidence="1">
    <location>
        <begin position="4"/>
        <end position="69"/>
    </location>
</feature>
<dbReference type="Pfam" id="PF00619">
    <property type="entry name" value="CARD"/>
    <property type="match status" value="1"/>
</dbReference>
<dbReference type="Gene3D" id="1.10.533.10">
    <property type="entry name" value="Death Domain, Fas"/>
    <property type="match status" value="1"/>
</dbReference>
<dbReference type="GO" id="GO:0042981">
    <property type="term" value="P:regulation of apoptotic process"/>
    <property type="evidence" value="ECO:0007669"/>
    <property type="project" value="InterPro"/>
</dbReference>
<evidence type="ECO:0000259" key="1">
    <source>
        <dbReference type="PROSITE" id="PS50209"/>
    </source>
</evidence>
<dbReference type="Ensembl" id="ENSVKKT00000011142.1">
    <property type="protein sequence ID" value="ENSVKKP00000010881.1"/>
    <property type="gene ID" value="ENSVKKG00000007640.1"/>
</dbReference>
<dbReference type="InterPro" id="IPR001315">
    <property type="entry name" value="CARD"/>
</dbReference>
<dbReference type="InterPro" id="IPR011029">
    <property type="entry name" value="DEATH-like_dom_sf"/>
</dbReference>
<reference evidence="2" key="1">
    <citation type="submission" date="2025-08" db="UniProtKB">
        <authorList>
            <consortium name="Ensembl"/>
        </authorList>
    </citation>
    <scope>IDENTIFICATION</scope>
</reference>
<dbReference type="PANTHER" id="PTHR22797:SF36">
    <property type="entry name" value="CASPASE RECRUITMENT DOMAIN-CONTAINING PROTEIN 6"/>
    <property type="match status" value="1"/>
</dbReference>
<dbReference type="PANTHER" id="PTHR22797">
    <property type="entry name" value="CARD6/NUCLEOLAR PROTEIN 3"/>
    <property type="match status" value="1"/>
</dbReference>
<keyword evidence="3" id="KW-1185">Reference proteome</keyword>
<dbReference type="SUPFAM" id="SSF47986">
    <property type="entry name" value="DEATH domain"/>
    <property type="match status" value="1"/>
</dbReference>
<protein>
    <recommendedName>
        <fullName evidence="1">CARD domain-containing protein</fullName>
    </recommendedName>
</protein>
<evidence type="ECO:0000313" key="2">
    <source>
        <dbReference type="Ensembl" id="ENSVKKP00000010881.1"/>
    </source>
</evidence>
<dbReference type="InterPro" id="IPR052685">
    <property type="entry name" value="Apoptosis_Repressor_CARD"/>
</dbReference>
<dbReference type="PROSITE" id="PS50209">
    <property type="entry name" value="CARD"/>
    <property type="match status" value="1"/>
</dbReference>
<accession>A0A8D2JA48</accession>
<reference evidence="2" key="2">
    <citation type="submission" date="2025-09" db="UniProtKB">
        <authorList>
            <consortium name="Ensembl"/>
        </authorList>
    </citation>
    <scope>IDENTIFICATION</scope>
</reference>
<proteinExistence type="predicted"/>
<organism evidence="2 3">
    <name type="scientific">Varanus komodoensis</name>
    <name type="common">Komodo dragon</name>
    <dbReference type="NCBI Taxonomy" id="61221"/>
    <lineage>
        <taxon>Eukaryota</taxon>
        <taxon>Metazoa</taxon>
        <taxon>Chordata</taxon>
        <taxon>Craniata</taxon>
        <taxon>Vertebrata</taxon>
        <taxon>Euteleostomi</taxon>
        <taxon>Lepidosauria</taxon>
        <taxon>Squamata</taxon>
        <taxon>Bifurcata</taxon>
        <taxon>Unidentata</taxon>
        <taxon>Episquamata</taxon>
        <taxon>Toxicofera</taxon>
        <taxon>Anguimorpha</taxon>
        <taxon>Paleoanguimorpha</taxon>
        <taxon>Varanoidea</taxon>
        <taxon>Varanidae</taxon>
        <taxon>Varanus</taxon>
    </lineage>
</organism>
<dbReference type="AlphaFoldDB" id="A0A8D2JA48"/>